<evidence type="ECO:0000259" key="17">
    <source>
        <dbReference type="Pfam" id="PF03443"/>
    </source>
</evidence>
<evidence type="ECO:0000256" key="15">
    <source>
        <dbReference type="ARBA" id="ARBA00045077"/>
    </source>
</evidence>
<evidence type="ECO:0000256" key="2">
    <source>
        <dbReference type="ARBA" id="ARBA00004613"/>
    </source>
</evidence>
<organism evidence="18 19">
    <name type="scientific">Cudoniella acicularis</name>
    <dbReference type="NCBI Taxonomy" id="354080"/>
    <lineage>
        <taxon>Eukaryota</taxon>
        <taxon>Fungi</taxon>
        <taxon>Dikarya</taxon>
        <taxon>Ascomycota</taxon>
        <taxon>Pezizomycotina</taxon>
        <taxon>Leotiomycetes</taxon>
        <taxon>Helotiales</taxon>
        <taxon>Tricladiaceae</taxon>
        <taxon>Cudoniella</taxon>
    </lineage>
</organism>
<comment type="subcellular location">
    <subcellularLocation>
        <location evidence="2">Secreted</location>
    </subcellularLocation>
</comment>
<evidence type="ECO:0000256" key="16">
    <source>
        <dbReference type="ARBA" id="ARBA00047174"/>
    </source>
</evidence>
<proteinExistence type="inferred from homology"/>
<dbReference type="GO" id="GO:0005576">
    <property type="term" value="C:extracellular region"/>
    <property type="evidence" value="ECO:0007669"/>
    <property type="project" value="UniProtKB-SubCell"/>
</dbReference>
<keyword evidence="12" id="KW-0119">Carbohydrate metabolism</keyword>
<dbReference type="GO" id="GO:0004497">
    <property type="term" value="F:monooxygenase activity"/>
    <property type="evidence" value="ECO:0007669"/>
    <property type="project" value="UniProtKB-KW"/>
</dbReference>
<evidence type="ECO:0000256" key="9">
    <source>
        <dbReference type="ARBA" id="ARBA00023033"/>
    </source>
</evidence>
<evidence type="ECO:0000256" key="1">
    <source>
        <dbReference type="ARBA" id="ARBA00001973"/>
    </source>
</evidence>
<evidence type="ECO:0000256" key="14">
    <source>
        <dbReference type="ARBA" id="ARBA00044502"/>
    </source>
</evidence>
<evidence type="ECO:0000256" key="4">
    <source>
        <dbReference type="ARBA" id="ARBA00022723"/>
    </source>
</evidence>
<protein>
    <recommendedName>
        <fullName evidence="16">lytic cellulose monooxygenase (C4-dehydrogenating)</fullName>
        <ecNumber evidence="16">1.14.99.56</ecNumber>
    </recommendedName>
</protein>
<name>A0A8H4RC71_9HELO</name>
<keyword evidence="5" id="KW-0732">Signal</keyword>
<dbReference type="Gene3D" id="2.70.50.70">
    <property type="match status" value="1"/>
</dbReference>
<dbReference type="InterPro" id="IPR005103">
    <property type="entry name" value="AA9_LPMO"/>
</dbReference>
<dbReference type="InterPro" id="IPR049892">
    <property type="entry name" value="AA9"/>
</dbReference>
<dbReference type="GO" id="GO:0030245">
    <property type="term" value="P:cellulose catabolic process"/>
    <property type="evidence" value="ECO:0007669"/>
    <property type="project" value="UniProtKB-KW"/>
</dbReference>
<evidence type="ECO:0000256" key="6">
    <source>
        <dbReference type="ARBA" id="ARBA00023001"/>
    </source>
</evidence>
<evidence type="ECO:0000256" key="7">
    <source>
        <dbReference type="ARBA" id="ARBA00023002"/>
    </source>
</evidence>
<evidence type="ECO:0000256" key="8">
    <source>
        <dbReference type="ARBA" id="ARBA00023008"/>
    </source>
</evidence>
<accession>A0A8H4RC71</accession>
<dbReference type="EC" id="1.14.99.56" evidence="16"/>
<keyword evidence="7" id="KW-0560">Oxidoreductase</keyword>
<evidence type="ECO:0000256" key="11">
    <source>
        <dbReference type="ARBA" id="ARBA00023180"/>
    </source>
</evidence>
<dbReference type="PANTHER" id="PTHR33353:SF10">
    <property type="entry name" value="ENDO-BETA-1,4-GLUCANASE D"/>
    <property type="match status" value="1"/>
</dbReference>
<keyword evidence="11" id="KW-0325">Glycoprotein</keyword>
<dbReference type="Pfam" id="PF03443">
    <property type="entry name" value="AA9"/>
    <property type="match status" value="1"/>
</dbReference>
<keyword evidence="13" id="KW-0624">Polysaccharide degradation</keyword>
<dbReference type="OrthoDB" id="3496539at2759"/>
<keyword evidence="6" id="KW-0136">Cellulose degradation</keyword>
<feature type="domain" description="Auxiliary Activity family 9 catalytic" evidence="17">
    <location>
        <begin position="64"/>
        <end position="283"/>
    </location>
</feature>
<evidence type="ECO:0000256" key="12">
    <source>
        <dbReference type="ARBA" id="ARBA00023277"/>
    </source>
</evidence>
<evidence type="ECO:0000256" key="5">
    <source>
        <dbReference type="ARBA" id="ARBA00022729"/>
    </source>
</evidence>
<evidence type="ECO:0000256" key="3">
    <source>
        <dbReference type="ARBA" id="ARBA00022525"/>
    </source>
</evidence>
<dbReference type="PANTHER" id="PTHR33353">
    <property type="entry name" value="PUTATIVE (AFU_ORTHOLOGUE AFUA_1G12560)-RELATED"/>
    <property type="match status" value="1"/>
</dbReference>
<keyword evidence="4" id="KW-0479">Metal-binding</keyword>
<sequence>MWAISENTLHDELYKPFACTIVEDTSGFAFIVNNFLFNSKRAPPPIMKTFAPFCLALVALAEAHYTFVRPEGNGIQSSNWQHVRQPKVANNGGTVYDPIEISQLNTTDIRCNVGGTKNFAPKILSVKAGSTITLRVEPYIFHPGPLMGYLAKVPAGKKASTWDGSGQVWFKFYEEGPPTVLADTQTSDPVSGSSSSMVHWASQDEPTKWAISYTIPKSLPNGDYLLRAEHLGTHLNPLTQFFVSCLQITVTNGGTGTPGPLVEFPGAYKPTDPAFVFDQYNKTYVLTNPFKNPGPPVWVG</sequence>
<evidence type="ECO:0000313" key="18">
    <source>
        <dbReference type="EMBL" id="KAF4627424.1"/>
    </source>
</evidence>
<comment type="similarity">
    <text evidence="14">Belongs to the polysaccharide monooxygenase AA9 family.</text>
</comment>
<gene>
    <name evidence="18" type="ORF">G7Y89_g10730</name>
</gene>
<comment type="cofactor">
    <cofactor evidence="1">
        <name>Cu(2+)</name>
        <dbReference type="ChEBI" id="CHEBI:29036"/>
    </cofactor>
</comment>
<keyword evidence="9" id="KW-0503">Monooxygenase</keyword>
<dbReference type="GO" id="GO:0046872">
    <property type="term" value="F:metal ion binding"/>
    <property type="evidence" value="ECO:0007669"/>
    <property type="project" value="UniProtKB-KW"/>
</dbReference>
<keyword evidence="10" id="KW-1015">Disulfide bond</keyword>
<evidence type="ECO:0000313" key="19">
    <source>
        <dbReference type="Proteomes" id="UP000566819"/>
    </source>
</evidence>
<keyword evidence="19" id="KW-1185">Reference proteome</keyword>
<evidence type="ECO:0000256" key="13">
    <source>
        <dbReference type="ARBA" id="ARBA00023326"/>
    </source>
</evidence>
<dbReference type="AlphaFoldDB" id="A0A8H4RC71"/>
<dbReference type="CDD" id="cd21175">
    <property type="entry name" value="LPMO_AA9"/>
    <property type="match status" value="1"/>
</dbReference>
<reference evidence="18 19" key="1">
    <citation type="submission" date="2020-03" db="EMBL/GenBank/DDBJ databases">
        <title>Draft Genome Sequence of Cudoniella acicularis.</title>
        <authorList>
            <person name="Buettner E."/>
            <person name="Kellner H."/>
        </authorList>
    </citation>
    <scope>NUCLEOTIDE SEQUENCE [LARGE SCALE GENOMIC DNA]</scope>
    <source>
        <strain evidence="18 19">DSM 108380</strain>
    </source>
</reference>
<dbReference type="EMBL" id="JAAMPI010000972">
    <property type="protein sequence ID" value="KAF4627424.1"/>
    <property type="molecule type" value="Genomic_DNA"/>
</dbReference>
<comment type="catalytic activity">
    <reaction evidence="15">
        <text>[(1-&gt;4)-beta-D-glucosyl]n+m + reduced acceptor + O2 = 4-dehydro-beta-D-glucosyl-[(1-&gt;4)-beta-D-glucosyl]n-1 + [(1-&gt;4)-beta-D-glucosyl]m + acceptor + H2O.</text>
        <dbReference type="EC" id="1.14.99.56"/>
    </reaction>
</comment>
<keyword evidence="3" id="KW-0964">Secreted</keyword>
<keyword evidence="8" id="KW-0186">Copper</keyword>
<dbReference type="Proteomes" id="UP000566819">
    <property type="component" value="Unassembled WGS sequence"/>
</dbReference>
<evidence type="ECO:0000256" key="10">
    <source>
        <dbReference type="ARBA" id="ARBA00023157"/>
    </source>
</evidence>
<comment type="caution">
    <text evidence="18">The sequence shown here is derived from an EMBL/GenBank/DDBJ whole genome shotgun (WGS) entry which is preliminary data.</text>
</comment>